<evidence type="ECO:0000256" key="3">
    <source>
        <dbReference type="ARBA" id="ARBA00022645"/>
    </source>
</evidence>
<dbReference type="Pfam" id="PF00912">
    <property type="entry name" value="Transgly"/>
    <property type="match status" value="1"/>
</dbReference>
<evidence type="ECO:0000313" key="18">
    <source>
        <dbReference type="Proteomes" id="UP000228528"/>
    </source>
</evidence>
<keyword evidence="10" id="KW-0472">Membrane</keyword>
<reference evidence="18" key="1">
    <citation type="submission" date="2017-09" db="EMBL/GenBank/DDBJ databases">
        <title>Depth-based differentiation of microbial function through sediment-hosted aquifers and enrichment of novel symbionts in the deep terrestrial subsurface.</title>
        <authorList>
            <person name="Probst A.J."/>
            <person name="Ladd B."/>
            <person name="Jarett J.K."/>
            <person name="Geller-Mcgrath D.E."/>
            <person name="Sieber C.M.K."/>
            <person name="Emerson J.B."/>
            <person name="Anantharaman K."/>
            <person name="Thomas B.C."/>
            <person name="Malmstrom R."/>
            <person name="Stieglmeier M."/>
            <person name="Klingl A."/>
            <person name="Woyke T."/>
            <person name="Ryan C.M."/>
            <person name="Banfield J.F."/>
        </authorList>
    </citation>
    <scope>NUCLEOTIDE SEQUENCE [LARGE SCALE GENOMIC DNA]</scope>
</reference>
<dbReference type="EMBL" id="PFBW01000007">
    <property type="protein sequence ID" value="PIR77873.1"/>
    <property type="molecule type" value="Genomic_DNA"/>
</dbReference>
<dbReference type="GO" id="GO:0008658">
    <property type="term" value="F:penicillin binding"/>
    <property type="evidence" value="ECO:0007669"/>
    <property type="project" value="InterPro"/>
</dbReference>
<evidence type="ECO:0000256" key="9">
    <source>
        <dbReference type="ARBA" id="ARBA00022984"/>
    </source>
</evidence>
<dbReference type="InterPro" id="IPR013783">
    <property type="entry name" value="Ig-like_fold"/>
</dbReference>
<evidence type="ECO:0000256" key="5">
    <source>
        <dbReference type="ARBA" id="ARBA00022676"/>
    </source>
</evidence>
<feature type="non-terminal residue" evidence="17">
    <location>
        <position position="1"/>
    </location>
</feature>
<gene>
    <name evidence="17" type="ORF">COU30_00120</name>
</gene>
<dbReference type="GO" id="GO:0008360">
    <property type="term" value="P:regulation of cell shape"/>
    <property type="evidence" value="ECO:0007669"/>
    <property type="project" value="UniProtKB-KW"/>
</dbReference>
<keyword evidence="2" id="KW-1003">Cell membrane</keyword>
<dbReference type="SUPFAM" id="SSF53955">
    <property type="entry name" value="Lysozyme-like"/>
    <property type="match status" value="1"/>
</dbReference>
<evidence type="ECO:0000256" key="13">
    <source>
        <dbReference type="ARBA" id="ARBA00044770"/>
    </source>
</evidence>
<keyword evidence="6" id="KW-0808">Transferase</keyword>
<evidence type="ECO:0000256" key="10">
    <source>
        <dbReference type="ARBA" id="ARBA00023136"/>
    </source>
</evidence>
<organism evidence="17 18">
    <name type="scientific">Candidatus Magasanikbacteria bacterium CG10_big_fil_rev_8_21_14_0_10_38_6</name>
    <dbReference type="NCBI Taxonomy" id="1974647"/>
    <lineage>
        <taxon>Bacteria</taxon>
        <taxon>Candidatus Magasanikiibacteriota</taxon>
    </lineage>
</organism>
<dbReference type="GO" id="GO:0005886">
    <property type="term" value="C:plasma membrane"/>
    <property type="evidence" value="ECO:0007669"/>
    <property type="project" value="UniProtKB-SubCell"/>
</dbReference>
<evidence type="ECO:0000256" key="14">
    <source>
        <dbReference type="ARBA" id="ARBA00049902"/>
    </source>
</evidence>
<dbReference type="GO" id="GO:0030288">
    <property type="term" value="C:outer membrane-bounded periplasmic space"/>
    <property type="evidence" value="ECO:0007669"/>
    <property type="project" value="TreeGrafter"/>
</dbReference>
<keyword evidence="3" id="KW-0121">Carboxypeptidase</keyword>
<keyword evidence="9" id="KW-0573">Peptidoglycan synthesis</keyword>
<keyword evidence="8" id="KW-0133">Cell shape</keyword>
<dbReference type="GO" id="GO:0006508">
    <property type="term" value="P:proteolysis"/>
    <property type="evidence" value="ECO:0007669"/>
    <property type="project" value="UniProtKB-KW"/>
</dbReference>
<keyword evidence="12" id="KW-0961">Cell wall biogenesis/degradation</keyword>
<keyword evidence="5" id="KW-0328">Glycosyltransferase</keyword>
<evidence type="ECO:0000256" key="2">
    <source>
        <dbReference type="ARBA" id="ARBA00022475"/>
    </source>
</evidence>
<evidence type="ECO:0000313" key="17">
    <source>
        <dbReference type="EMBL" id="PIR77873.1"/>
    </source>
</evidence>
<dbReference type="InterPro" id="IPR036950">
    <property type="entry name" value="PBP_transglycosylase"/>
</dbReference>
<evidence type="ECO:0000256" key="4">
    <source>
        <dbReference type="ARBA" id="ARBA00022670"/>
    </source>
</evidence>
<evidence type="ECO:0000256" key="7">
    <source>
        <dbReference type="ARBA" id="ARBA00022801"/>
    </source>
</evidence>
<dbReference type="Gene3D" id="3.40.710.10">
    <property type="entry name" value="DD-peptidase/beta-lactamase superfamily"/>
    <property type="match status" value="1"/>
</dbReference>
<comment type="catalytic activity">
    <reaction evidence="14">
        <text>[GlcNAc-(1-&gt;4)-Mur2Ac(oyl-L-Ala-gamma-D-Glu-L-Lys-D-Ala-D-Ala)](n)-di-trans,octa-cis-undecaprenyl diphosphate + beta-D-GlcNAc-(1-&gt;4)-Mur2Ac(oyl-L-Ala-gamma-D-Glu-L-Lys-D-Ala-D-Ala)-di-trans,octa-cis-undecaprenyl diphosphate = [GlcNAc-(1-&gt;4)-Mur2Ac(oyl-L-Ala-gamma-D-Glu-L-Lys-D-Ala-D-Ala)](n+1)-di-trans,octa-cis-undecaprenyl diphosphate + di-trans,octa-cis-undecaprenyl diphosphate + H(+)</text>
        <dbReference type="Rhea" id="RHEA:23708"/>
        <dbReference type="Rhea" id="RHEA-COMP:9602"/>
        <dbReference type="Rhea" id="RHEA-COMP:9603"/>
        <dbReference type="ChEBI" id="CHEBI:15378"/>
        <dbReference type="ChEBI" id="CHEBI:58405"/>
        <dbReference type="ChEBI" id="CHEBI:60033"/>
        <dbReference type="ChEBI" id="CHEBI:78435"/>
        <dbReference type="EC" id="2.4.99.28"/>
    </reaction>
</comment>
<dbReference type="GO" id="GO:0009252">
    <property type="term" value="P:peptidoglycan biosynthetic process"/>
    <property type="evidence" value="ECO:0007669"/>
    <property type="project" value="UniProtKB-KW"/>
</dbReference>
<dbReference type="EC" id="2.4.99.28" evidence="13"/>
<feature type="domain" description="Penicillin-binding protein transpeptidase" evidence="15">
    <location>
        <begin position="206"/>
        <end position="485"/>
    </location>
</feature>
<dbReference type="GO" id="GO:0071555">
    <property type="term" value="P:cell wall organization"/>
    <property type="evidence" value="ECO:0007669"/>
    <property type="project" value="UniProtKB-KW"/>
</dbReference>
<dbReference type="PANTHER" id="PTHR32282:SF11">
    <property type="entry name" value="PENICILLIN-BINDING PROTEIN 1B"/>
    <property type="match status" value="1"/>
</dbReference>
<evidence type="ECO:0000256" key="6">
    <source>
        <dbReference type="ARBA" id="ARBA00022679"/>
    </source>
</evidence>
<evidence type="ECO:0000256" key="8">
    <source>
        <dbReference type="ARBA" id="ARBA00022960"/>
    </source>
</evidence>
<dbReference type="InterPro" id="IPR023346">
    <property type="entry name" value="Lysozyme-like_dom_sf"/>
</dbReference>
<dbReference type="InterPro" id="IPR001264">
    <property type="entry name" value="Glyco_trans_51"/>
</dbReference>
<comment type="subcellular location">
    <subcellularLocation>
        <location evidence="1">Cell membrane</location>
    </subcellularLocation>
</comment>
<dbReference type="Pfam" id="PF00905">
    <property type="entry name" value="Transpeptidase"/>
    <property type="match status" value="1"/>
</dbReference>
<dbReference type="Pfam" id="PF17957">
    <property type="entry name" value="Big_7"/>
    <property type="match status" value="1"/>
</dbReference>
<sequence>KRVAGTSTLTQQLVKNAILTHERNITRKIKEAILSIRLEQKYSKDQILQIYFNEIPYGSTNYGVESAAQGYFGKSVSDLNLAESATLAGFAKAPSTYLTNSDALLERRNFVLRRMFEEGYITQQEKEDAQAEPLTLSREFGDIKAPHFVLDVKQQLVGTYGAQLVDTGGLKVITTLDWEKQQIAEGIIGGELGTKVLADAGANNTSLVSLDPRTGQILAMVGSKDFYNDDINGKFNVATLAKRQPGSSFKPIIYAAAFEKGYTPNTVLFDVETNFSSSGKEYRPLNYNLKELGPVTMKQALQGSLNIPAVKTLYLVGAKEGVKFSERLGYTTLSDGDFGLSLVLGGGGVNPLEHATAYAIIANEGKKVSPVSILRVEDYKGDVLEEWKPKKQETILDRDVALTLSNVLIDDQARAYAFGAGGVLTLPGRPVAAKTGTTNSYIDAWAIGYTPSLVTVVWAGNTNNSPMKRGFGGSIVAAPIWQAYMKEALEGTPVESFPTPKTDEVTKAILNGATGGGITLKVNRVTGKLATSSTPEKYIVTRTYTQPHSILHYVDKDTPRGPIPENPEQDPQYRIWEDAIADWVRRKSEEDPNWEISFEEPPIESDDIYSLELIPILQVVYPQASSTIQTRTIDTDIRVSAPRGVTKVTYEIDGVQVGIVREHPFNLNYVAKTLTPGDHILTITVEDDVGNVLSEDIPFTFDNSFASASIFWESHNQFITKQDFPRTFTLHYDQPERLHAITITAVSDSGENIPFESPQLSTAVNTFDFVWRDPPKKGKYLLIVTAEDDTGNQQQNNIEITVQ</sequence>
<keyword evidence="7" id="KW-0378">Hydrolase</keyword>
<evidence type="ECO:0000259" key="16">
    <source>
        <dbReference type="Pfam" id="PF00912"/>
    </source>
</evidence>
<dbReference type="GO" id="GO:0008955">
    <property type="term" value="F:peptidoglycan glycosyltransferase activity"/>
    <property type="evidence" value="ECO:0007669"/>
    <property type="project" value="UniProtKB-EC"/>
</dbReference>
<evidence type="ECO:0000256" key="1">
    <source>
        <dbReference type="ARBA" id="ARBA00004236"/>
    </source>
</evidence>
<name>A0A2M6P2B4_9BACT</name>
<evidence type="ECO:0000256" key="11">
    <source>
        <dbReference type="ARBA" id="ARBA00023268"/>
    </source>
</evidence>
<dbReference type="SUPFAM" id="SSF56601">
    <property type="entry name" value="beta-lactamase/transpeptidase-like"/>
    <property type="match status" value="1"/>
</dbReference>
<accession>A0A2M6P2B4</accession>
<feature type="domain" description="Glycosyl transferase family 51" evidence="16">
    <location>
        <begin position="2"/>
        <end position="115"/>
    </location>
</feature>
<dbReference type="InterPro" id="IPR050396">
    <property type="entry name" value="Glycosyltr_51/Transpeptidase"/>
</dbReference>
<keyword evidence="11" id="KW-0511">Multifunctional enzyme</keyword>
<keyword evidence="4" id="KW-0645">Protease</keyword>
<dbReference type="GO" id="GO:0004180">
    <property type="term" value="F:carboxypeptidase activity"/>
    <property type="evidence" value="ECO:0007669"/>
    <property type="project" value="UniProtKB-KW"/>
</dbReference>
<evidence type="ECO:0000256" key="12">
    <source>
        <dbReference type="ARBA" id="ARBA00023316"/>
    </source>
</evidence>
<dbReference type="Proteomes" id="UP000228528">
    <property type="component" value="Unassembled WGS sequence"/>
</dbReference>
<proteinExistence type="predicted"/>
<dbReference type="InterPro" id="IPR012338">
    <property type="entry name" value="Beta-lactam/transpept-like"/>
</dbReference>
<protein>
    <recommendedName>
        <fullName evidence="13">peptidoglycan glycosyltransferase</fullName>
        <ecNumber evidence="13">2.4.99.28</ecNumber>
    </recommendedName>
</protein>
<dbReference type="AlphaFoldDB" id="A0A2M6P2B4"/>
<dbReference type="Gene3D" id="2.60.40.10">
    <property type="entry name" value="Immunoglobulins"/>
    <property type="match status" value="1"/>
</dbReference>
<dbReference type="PANTHER" id="PTHR32282">
    <property type="entry name" value="BINDING PROTEIN TRANSPEPTIDASE, PUTATIVE-RELATED"/>
    <property type="match status" value="1"/>
</dbReference>
<dbReference type="Gene3D" id="1.10.3810.10">
    <property type="entry name" value="Biosynthetic peptidoglycan transglycosylase-like"/>
    <property type="match status" value="1"/>
</dbReference>
<evidence type="ECO:0000259" key="15">
    <source>
        <dbReference type="Pfam" id="PF00905"/>
    </source>
</evidence>
<dbReference type="InterPro" id="IPR001460">
    <property type="entry name" value="PCN-bd_Tpept"/>
</dbReference>
<comment type="caution">
    <text evidence="17">The sequence shown here is derived from an EMBL/GenBank/DDBJ whole genome shotgun (WGS) entry which is preliminary data.</text>
</comment>